<dbReference type="AlphaFoldDB" id="A0AAW6NZF4"/>
<reference evidence="2" key="1">
    <citation type="submission" date="2023-03" db="EMBL/GenBank/DDBJ databases">
        <title>Draft assemblies of triclosan tolerant bacteria isolated from returned activated sludge.</title>
        <authorList>
            <person name="Van Hamelsveld S."/>
        </authorList>
    </citation>
    <scope>NUCLEOTIDE SEQUENCE</scope>
    <source>
        <strain evidence="2">GW210015_S63</strain>
    </source>
</reference>
<dbReference type="InterPro" id="IPR003497">
    <property type="entry name" value="BRO_N_domain"/>
</dbReference>
<dbReference type="EMBL" id="JARJLR010000029">
    <property type="protein sequence ID" value="MDF3840347.1"/>
    <property type="molecule type" value="Genomic_DNA"/>
</dbReference>
<gene>
    <name evidence="2" type="ORF">P3W55_01325</name>
</gene>
<dbReference type="RefSeq" id="WP_276213570.1">
    <property type="nucleotide sequence ID" value="NZ_JARJLR010000029.1"/>
</dbReference>
<name>A0AAW6NZF4_9PSED</name>
<organism evidence="2 3">
    <name type="scientific">Pseudomonas citronellolis</name>
    <dbReference type="NCBI Taxonomy" id="53408"/>
    <lineage>
        <taxon>Bacteria</taxon>
        <taxon>Pseudomonadati</taxon>
        <taxon>Pseudomonadota</taxon>
        <taxon>Gammaproteobacteria</taxon>
        <taxon>Pseudomonadales</taxon>
        <taxon>Pseudomonadaceae</taxon>
        <taxon>Pseudomonas</taxon>
    </lineage>
</organism>
<protein>
    <submittedName>
        <fullName evidence="2">BRO family protein</fullName>
    </submittedName>
</protein>
<dbReference type="Proteomes" id="UP001220662">
    <property type="component" value="Unassembled WGS sequence"/>
</dbReference>
<dbReference type="PANTHER" id="PTHR36180:SF2">
    <property type="entry name" value="BRO FAMILY PROTEIN"/>
    <property type="match status" value="1"/>
</dbReference>
<dbReference type="SMART" id="SM01040">
    <property type="entry name" value="Bro-N"/>
    <property type="match status" value="1"/>
</dbReference>
<sequence>MTMDTLTAIAQPSALPLIPTHFYRHKRRLRALLIEGQPWFVVRDLSKLMNAFLQDRLARNLDPDQLRRAMLRNDNGLAEEVELLSESAVYAVLIHFHHPENRGIRQWISNSVVPSLRDAAAPALGEVPQRRLLRWEQQQLSVLDWQGQVWVPLPELAQTMRLG</sequence>
<comment type="caution">
    <text evidence="2">The sequence shown here is derived from an EMBL/GenBank/DDBJ whole genome shotgun (WGS) entry which is preliminary data.</text>
</comment>
<dbReference type="Pfam" id="PF02498">
    <property type="entry name" value="Bro-N"/>
    <property type="match status" value="1"/>
</dbReference>
<accession>A0AAW6NZF4</accession>
<dbReference type="PROSITE" id="PS51750">
    <property type="entry name" value="BRO_N"/>
    <property type="match status" value="1"/>
</dbReference>
<evidence type="ECO:0000313" key="2">
    <source>
        <dbReference type="EMBL" id="MDF3840347.1"/>
    </source>
</evidence>
<feature type="domain" description="Bro-N" evidence="1">
    <location>
        <begin position="6"/>
        <end position="120"/>
    </location>
</feature>
<evidence type="ECO:0000313" key="3">
    <source>
        <dbReference type="Proteomes" id="UP001220662"/>
    </source>
</evidence>
<dbReference type="PANTHER" id="PTHR36180">
    <property type="entry name" value="DNA-BINDING PROTEIN-RELATED-RELATED"/>
    <property type="match status" value="1"/>
</dbReference>
<proteinExistence type="predicted"/>
<evidence type="ECO:0000259" key="1">
    <source>
        <dbReference type="PROSITE" id="PS51750"/>
    </source>
</evidence>